<keyword evidence="4 7" id="KW-1133">Transmembrane helix</keyword>
<accession>A0A454XIJ4</accession>
<dbReference type="GO" id="GO:0016020">
    <property type="term" value="C:membrane"/>
    <property type="evidence" value="ECO:0007669"/>
    <property type="project" value="UniProtKB-SubCell"/>
</dbReference>
<dbReference type="InterPro" id="IPR036259">
    <property type="entry name" value="MFS_trans_sf"/>
</dbReference>
<evidence type="ECO:0000313" key="10">
    <source>
        <dbReference type="EMBL" id="OUS46831.1"/>
    </source>
</evidence>
<sequence length="472" mass="49260">MNFSVSERGAVLRSLCFTAILVYADRGVMSSAAVSGTPRGTNGAEGGSGMQGALGCSYAEYGALTAAFMCGLLVGSPIFASAANDYSGYRLIAIGLGAYAIGEFGCATARTYGTMFAFRCLVGLGEASFVALAAPFIDDHAPVGRKTVWLAMFYACVPMGVASGIALGGGIASTLGWRWAFGLNALTAVPAAAYFGLAPVTSSFRGGIEDGANENDVVTARHTFGSKSRELATDLRELFSRDVYVCTVLAYAAYTAVIGVYAVWGPKAGYAIFKDYLHTSTRADMILGGVTVVSGIAGTLLGGWYVDAHGSSMTTALRTSAIAALAGFMFLEIAFACKSFVAFIAMLMMGQTFAFALQAPVNVVILRSVSPRLRPLACSMTTVVIHVLGDVPTPPVFGHVLEMNGDPTPERWRDVCAAFTLLFIAAASGMHSASLLAARAVDRSRIAGADDADETTTEVVTADDSHVHDRLL</sequence>
<keyword evidence="5 7" id="KW-0472">Membrane</keyword>
<dbReference type="SUPFAM" id="SSF103473">
    <property type="entry name" value="MFS general substrate transporter"/>
    <property type="match status" value="1"/>
</dbReference>
<reference evidence="10" key="3">
    <citation type="submission" date="2017-04" db="EMBL/GenBank/DDBJ databases">
        <title>Population genomics of picophytoplankton unveils novel chromosome hypervariability.</title>
        <authorList>
            <consortium name="DOE Joint Genome Institute"/>
            <person name="Blanc-Mathieu R."/>
            <person name="Krasovec M."/>
            <person name="Hebrard M."/>
            <person name="Yau S."/>
            <person name="Desgranges E."/>
            <person name="Martin J."/>
            <person name="Schackwitz W."/>
            <person name="Kuo A."/>
            <person name="Salin G."/>
            <person name="Donnadieu C."/>
            <person name="Desdevises Y."/>
            <person name="Sanchez-Ferandin S."/>
            <person name="Moreau H."/>
            <person name="Rivals E."/>
            <person name="Grigoriev I.V."/>
            <person name="Grimsley N."/>
            <person name="Eyre-Walker A."/>
            <person name="Piganeau G."/>
        </authorList>
    </citation>
    <scope>NUCLEOTIDE SEQUENCE [LARGE SCALE GENOMIC DNA]</scope>
    <source>
        <strain evidence="10">RCC 1115</strain>
    </source>
</reference>
<keyword evidence="10" id="KW-0762">Sugar transport</keyword>
<evidence type="ECO:0000256" key="6">
    <source>
        <dbReference type="ARBA" id="ARBA00024338"/>
    </source>
</evidence>
<evidence type="ECO:0000256" key="1">
    <source>
        <dbReference type="ARBA" id="ARBA00004141"/>
    </source>
</evidence>
<comment type="subcellular location">
    <subcellularLocation>
        <location evidence="1">Membrane</location>
        <topology evidence="1">Multi-pass membrane protein</topology>
    </subcellularLocation>
</comment>
<feature type="transmembrane region" description="Helical" evidence="7">
    <location>
        <begin position="149"/>
        <end position="171"/>
    </location>
</feature>
<dbReference type="AlphaFoldDB" id="A0A090M8C2"/>
<evidence type="ECO:0000313" key="9">
    <source>
        <dbReference type="EMBL" id="CEG01364.1"/>
    </source>
</evidence>
<gene>
    <name evidence="10" type="ORF">BE221DRAFT_191310</name>
    <name evidence="9" type="ORF">OT_ostta08g00730</name>
</gene>
<feature type="transmembrane region" description="Helical" evidence="7">
    <location>
        <begin position="177"/>
        <end position="197"/>
    </location>
</feature>
<dbReference type="InterPro" id="IPR020846">
    <property type="entry name" value="MFS_dom"/>
</dbReference>
<dbReference type="Proteomes" id="UP000009170">
    <property type="component" value="Unassembled WGS sequence"/>
</dbReference>
<proteinExistence type="inferred from homology"/>
<keyword evidence="2" id="KW-0813">Transport</keyword>
<dbReference type="Proteomes" id="UP000195557">
    <property type="component" value="Unassembled WGS sequence"/>
</dbReference>
<feature type="transmembrane region" description="Helical" evidence="7">
    <location>
        <begin position="243"/>
        <end position="265"/>
    </location>
</feature>
<evidence type="ECO:0000256" key="5">
    <source>
        <dbReference type="ARBA" id="ARBA00023136"/>
    </source>
</evidence>
<evidence type="ECO:0000256" key="2">
    <source>
        <dbReference type="ARBA" id="ARBA00022448"/>
    </source>
</evidence>
<feature type="transmembrane region" description="Helical" evidence="7">
    <location>
        <begin position="317"/>
        <end position="336"/>
    </location>
</feature>
<dbReference type="InterPro" id="IPR011701">
    <property type="entry name" value="MFS"/>
</dbReference>
<evidence type="ECO:0000256" key="4">
    <source>
        <dbReference type="ARBA" id="ARBA00022989"/>
    </source>
</evidence>
<dbReference type="OrthoDB" id="6770063at2759"/>
<accession>A0A090M8C2</accession>
<feature type="transmembrane region" description="Helical" evidence="7">
    <location>
        <begin position="285"/>
        <end position="305"/>
    </location>
</feature>
<feature type="domain" description="Major facilitator superfamily (MFS) profile" evidence="8">
    <location>
        <begin position="11"/>
        <end position="445"/>
    </location>
</feature>
<dbReference type="GO" id="GO:0022857">
    <property type="term" value="F:transmembrane transporter activity"/>
    <property type="evidence" value="ECO:0007669"/>
    <property type="project" value="InterPro"/>
</dbReference>
<dbReference type="Gene3D" id="1.20.1250.20">
    <property type="entry name" value="MFS general substrate transporter like domains"/>
    <property type="match status" value="1"/>
</dbReference>
<keyword evidence="11" id="KW-1185">Reference proteome</keyword>
<comment type="similarity">
    <text evidence="6">Belongs to the major facilitator superfamily. Spinster (TC 2.A.1.49) family.</text>
</comment>
<evidence type="ECO:0000256" key="7">
    <source>
        <dbReference type="SAM" id="Phobius"/>
    </source>
</evidence>
<feature type="transmembrane region" description="Helical" evidence="7">
    <location>
        <begin position="58"/>
        <end position="79"/>
    </location>
</feature>
<organism evidence="9 11">
    <name type="scientific">Ostreococcus tauri</name>
    <name type="common">Marine green alga</name>
    <dbReference type="NCBI Taxonomy" id="70448"/>
    <lineage>
        <taxon>Eukaryota</taxon>
        <taxon>Viridiplantae</taxon>
        <taxon>Chlorophyta</taxon>
        <taxon>Mamiellophyceae</taxon>
        <taxon>Mamiellales</taxon>
        <taxon>Bathycoccaceae</taxon>
        <taxon>Ostreococcus</taxon>
    </lineage>
</organism>
<protein>
    <submittedName>
        <fullName evidence="9">Major facilitator superfamily domain, general substrate transporter</fullName>
    </submittedName>
    <submittedName>
        <fullName evidence="10">Sugar transporter/spinster transmembrane protein</fullName>
    </submittedName>
</protein>
<dbReference type="EMBL" id="KZ155780">
    <property type="protein sequence ID" value="OUS46831.1"/>
    <property type="molecule type" value="Genomic_DNA"/>
</dbReference>
<dbReference type="InterPro" id="IPR044770">
    <property type="entry name" value="MFS_spinster-like"/>
</dbReference>
<dbReference type="PROSITE" id="PS50850">
    <property type="entry name" value="MFS"/>
    <property type="match status" value="1"/>
</dbReference>
<dbReference type="InParanoid" id="A0A090M8C2"/>
<feature type="transmembrane region" description="Helical" evidence="7">
    <location>
        <begin position="116"/>
        <end position="137"/>
    </location>
</feature>
<name>A0A090M8C2_OSTTA</name>
<dbReference type="PANTHER" id="PTHR23505">
    <property type="entry name" value="SPINSTER"/>
    <property type="match status" value="1"/>
</dbReference>
<evidence type="ECO:0000313" key="11">
    <source>
        <dbReference type="Proteomes" id="UP000009170"/>
    </source>
</evidence>
<dbReference type="FunCoup" id="A0A090M8C2">
    <property type="interactions" value="1646"/>
</dbReference>
<dbReference type="EMBL" id="CAID01000008">
    <property type="protein sequence ID" value="CEG01364.1"/>
    <property type="molecule type" value="Genomic_DNA"/>
</dbReference>
<evidence type="ECO:0000256" key="3">
    <source>
        <dbReference type="ARBA" id="ARBA00022692"/>
    </source>
</evidence>
<reference evidence="9 11" key="1">
    <citation type="journal article" date="2006" name="Proc. Natl. Acad. Sci. U.S.A.">
        <title>Genome analysis of the smallest free-living eukaryote Ostreococcus tauri unveils many unique features.</title>
        <authorList>
            <person name="Derelle E."/>
            <person name="Ferraz C."/>
            <person name="Rombauts S."/>
            <person name="Rouze P."/>
            <person name="Worden A.Z."/>
            <person name="Robbens S."/>
            <person name="Partensky F."/>
            <person name="Degroeve S."/>
            <person name="Echeynie S."/>
            <person name="Cooke R."/>
            <person name="Saeys Y."/>
            <person name="Wuyts J."/>
            <person name="Jabbari K."/>
            <person name="Bowler C."/>
            <person name="Panaud O."/>
            <person name="Piegu B."/>
            <person name="Ball S.G."/>
            <person name="Ral J.-P."/>
            <person name="Bouget F.-Y."/>
            <person name="Piganeau G."/>
            <person name="De Baets B."/>
            <person name="Picard A."/>
            <person name="Delseny M."/>
            <person name="Demaille J."/>
            <person name="Van de Peer Y."/>
            <person name="Moreau H."/>
        </authorList>
    </citation>
    <scope>NUCLEOTIDE SEQUENCE [LARGE SCALE GENOMIC DNA]</scope>
    <source>
        <strain evidence="9 11">OTTH0595</strain>
    </source>
</reference>
<accession>A0A1Y5IBH3</accession>
<dbReference type="PANTHER" id="PTHR23505:SF79">
    <property type="entry name" value="PROTEIN SPINSTER"/>
    <property type="match status" value="1"/>
</dbReference>
<reference evidence="9" key="2">
    <citation type="journal article" date="2014" name="BMC Genomics">
        <title>An improved genome of the model marine alga Ostreococcus tauri unfolds by assessing Illumina de novo assemblies.</title>
        <authorList>
            <person name="Blanc-Mathieu R."/>
            <person name="Verhelst B."/>
            <person name="Derelle E."/>
            <person name="Rombauts S."/>
            <person name="Bouget F.Y."/>
            <person name="Carre I."/>
            <person name="Chateau A."/>
            <person name="Eyre-Walker A."/>
            <person name="Grimsley N."/>
            <person name="Moreau H."/>
            <person name="Piegu B."/>
            <person name="Rivals E."/>
            <person name="Schackwitz W."/>
            <person name="Van de Peer Y."/>
            <person name="Piganeau G."/>
        </authorList>
    </citation>
    <scope>NUCLEOTIDE SEQUENCE</scope>
    <source>
        <strain evidence="9">RCC4221</strain>
    </source>
</reference>
<evidence type="ECO:0000259" key="8">
    <source>
        <dbReference type="PROSITE" id="PS50850"/>
    </source>
</evidence>
<keyword evidence="3 7" id="KW-0812">Transmembrane</keyword>
<feature type="transmembrane region" description="Helical" evidence="7">
    <location>
        <begin position="91"/>
        <end position="110"/>
    </location>
</feature>
<dbReference type="Pfam" id="PF07690">
    <property type="entry name" value="MFS_1"/>
    <property type="match status" value="1"/>
</dbReference>